<dbReference type="AlphaFoldDB" id="A0A8J6XSS2"/>
<feature type="domain" description="PASTA" evidence="3">
    <location>
        <begin position="187"/>
        <end position="252"/>
    </location>
</feature>
<dbReference type="SUPFAM" id="SSF54184">
    <property type="entry name" value="Penicillin-binding protein 2x (pbp-2x), c-terminal domain"/>
    <property type="match status" value="1"/>
</dbReference>
<dbReference type="Pfam" id="PF03793">
    <property type="entry name" value="PASTA"/>
    <property type="match status" value="2"/>
</dbReference>
<protein>
    <submittedName>
        <fullName evidence="4">PASTA domain-containing protein</fullName>
    </submittedName>
</protein>
<keyword evidence="2" id="KW-1133">Transmembrane helix</keyword>
<dbReference type="InterPro" id="IPR005543">
    <property type="entry name" value="PASTA_dom"/>
</dbReference>
<evidence type="ECO:0000313" key="4">
    <source>
        <dbReference type="EMBL" id="MBD3867128.1"/>
    </source>
</evidence>
<dbReference type="PROSITE" id="PS51178">
    <property type="entry name" value="PASTA"/>
    <property type="match status" value="2"/>
</dbReference>
<dbReference type="EMBL" id="JACXWD010000006">
    <property type="protein sequence ID" value="MBD3867128.1"/>
    <property type="molecule type" value="Genomic_DNA"/>
</dbReference>
<feature type="transmembrane region" description="Helical" evidence="2">
    <location>
        <begin position="20"/>
        <end position="44"/>
    </location>
</feature>
<proteinExistence type="predicted"/>
<dbReference type="Proteomes" id="UP000648239">
    <property type="component" value="Unassembled WGS sequence"/>
</dbReference>
<dbReference type="CDD" id="cd06577">
    <property type="entry name" value="PASTA_pknB"/>
    <property type="match status" value="3"/>
</dbReference>
<dbReference type="Gene3D" id="3.30.10.20">
    <property type="match status" value="3"/>
</dbReference>
<gene>
    <name evidence="4" type="ORF">IFK94_03300</name>
</gene>
<sequence length="254" mass="27485">MAIRIVLKPAIRIRMRKIGILALSVFGGGALVGAAFIFSFYMAMKSEMRSTEVTVPDLATMSMEEASKLTDPMDLRLEVADHRHDLKVASGKILQQDPVAGASVRRGRRVKLVMSLGGRVLEVPDLTGKASRAVEFELLRDGYTPGDQARAHSREEPAGRVVAQAPLSESPAVPGARVHRLVSAGPREPVYVMPDLIGLSGTAAQRWVRSYGFRVGPVREIRAGKERKGQVVGQSPPSGYPVPSKQIVELSVAR</sequence>
<feature type="domain" description="PASTA" evidence="3">
    <location>
        <begin position="49"/>
        <end position="116"/>
    </location>
</feature>
<keyword evidence="2" id="KW-0812">Transmembrane</keyword>
<keyword evidence="2" id="KW-0472">Membrane</keyword>
<comment type="caution">
    <text evidence="4">The sequence shown here is derived from an EMBL/GenBank/DDBJ whole genome shotgun (WGS) entry which is preliminary data.</text>
</comment>
<reference evidence="4 5" key="1">
    <citation type="submission" date="2020-08" db="EMBL/GenBank/DDBJ databases">
        <title>Acidobacteriota in marine sediments use diverse sulfur dissimilation pathways.</title>
        <authorList>
            <person name="Wasmund K."/>
        </authorList>
    </citation>
    <scope>NUCLEOTIDE SEQUENCE [LARGE SCALE GENOMIC DNA]</scope>
    <source>
        <strain evidence="4">MAG AM4</strain>
    </source>
</reference>
<organism evidence="4 5">
    <name type="scientific">Candidatus Polarisedimenticola svalbardensis</name>
    <dbReference type="NCBI Taxonomy" id="2886004"/>
    <lineage>
        <taxon>Bacteria</taxon>
        <taxon>Pseudomonadati</taxon>
        <taxon>Acidobacteriota</taxon>
        <taxon>Candidatus Polarisedimenticolia</taxon>
        <taxon>Candidatus Polarisedimenticolales</taxon>
        <taxon>Candidatus Polarisedimenticolaceae</taxon>
        <taxon>Candidatus Polarisedimenticola</taxon>
    </lineage>
</organism>
<feature type="region of interest" description="Disordered" evidence="1">
    <location>
        <begin position="225"/>
        <end position="245"/>
    </location>
</feature>
<dbReference type="SMART" id="SM00740">
    <property type="entry name" value="PASTA"/>
    <property type="match status" value="3"/>
</dbReference>
<accession>A0A8J6XSS2</accession>
<evidence type="ECO:0000256" key="2">
    <source>
        <dbReference type="SAM" id="Phobius"/>
    </source>
</evidence>
<evidence type="ECO:0000313" key="5">
    <source>
        <dbReference type="Proteomes" id="UP000648239"/>
    </source>
</evidence>
<evidence type="ECO:0000256" key="1">
    <source>
        <dbReference type="SAM" id="MobiDB-lite"/>
    </source>
</evidence>
<evidence type="ECO:0000259" key="3">
    <source>
        <dbReference type="PROSITE" id="PS51178"/>
    </source>
</evidence>
<name>A0A8J6XSS2_9BACT</name>